<evidence type="ECO:0000313" key="2">
    <source>
        <dbReference type="Proteomes" id="UP000821845"/>
    </source>
</evidence>
<evidence type="ECO:0000313" key="1">
    <source>
        <dbReference type="EMBL" id="KAH6926850.1"/>
    </source>
</evidence>
<name>A0ACB7RWT0_HYAAI</name>
<keyword evidence="2" id="KW-1185">Reference proteome</keyword>
<protein>
    <submittedName>
        <fullName evidence="1">Uncharacterized protein</fullName>
    </submittedName>
</protein>
<gene>
    <name evidence="1" type="ORF">HPB50_022576</name>
</gene>
<dbReference type="EMBL" id="CM023487">
    <property type="protein sequence ID" value="KAH6926850.1"/>
    <property type="molecule type" value="Genomic_DNA"/>
</dbReference>
<organism evidence="1 2">
    <name type="scientific">Hyalomma asiaticum</name>
    <name type="common">Tick</name>
    <dbReference type="NCBI Taxonomy" id="266040"/>
    <lineage>
        <taxon>Eukaryota</taxon>
        <taxon>Metazoa</taxon>
        <taxon>Ecdysozoa</taxon>
        <taxon>Arthropoda</taxon>
        <taxon>Chelicerata</taxon>
        <taxon>Arachnida</taxon>
        <taxon>Acari</taxon>
        <taxon>Parasitiformes</taxon>
        <taxon>Ixodida</taxon>
        <taxon>Ixodoidea</taxon>
        <taxon>Ixodidae</taxon>
        <taxon>Hyalomminae</taxon>
        <taxon>Hyalomma</taxon>
    </lineage>
</organism>
<dbReference type="Proteomes" id="UP000821845">
    <property type="component" value="Chromosome 7"/>
</dbReference>
<accession>A0ACB7RWT0</accession>
<comment type="caution">
    <text evidence="1">The sequence shown here is derived from an EMBL/GenBank/DDBJ whole genome shotgun (WGS) entry which is preliminary data.</text>
</comment>
<reference evidence="1" key="1">
    <citation type="submission" date="2020-05" db="EMBL/GenBank/DDBJ databases">
        <title>Large-scale comparative analyses of tick genomes elucidate their genetic diversity and vector capacities.</title>
        <authorList>
            <person name="Jia N."/>
            <person name="Wang J."/>
            <person name="Shi W."/>
            <person name="Du L."/>
            <person name="Sun Y."/>
            <person name="Zhan W."/>
            <person name="Jiang J."/>
            <person name="Wang Q."/>
            <person name="Zhang B."/>
            <person name="Ji P."/>
            <person name="Sakyi L.B."/>
            <person name="Cui X."/>
            <person name="Yuan T."/>
            <person name="Jiang B."/>
            <person name="Yang W."/>
            <person name="Lam T.T.-Y."/>
            <person name="Chang Q."/>
            <person name="Ding S."/>
            <person name="Wang X."/>
            <person name="Zhu J."/>
            <person name="Ruan X."/>
            <person name="Zhao L."/>
            <person name="Wei J."/>
            <person name="Que T."/>
            <person name="Du C."/>
            <person name="Cheng J."/>
            <person name="Dai P."/>
            <person name="Han X."/>
            <person name="Huang E."/>
            <person name="Gao Y."/>
            <person name="Liu J."/>
            <person name="Shao H."/>
            <person name="Ye R."/>
            <person name="Li L."/>
            <person name="Wei W."/>
            <person name="Wang X."/>
            <person name="Wang C."/>
            <person name="Yang T."/>
            <person name="Huo Q."/>
            <person name="Li W."/>
            <person name="Guo W."/>
            <person name="Chen H."/>
            <person name="Zhou L."/>
            <person name="Ni X."/>
            <person name="Tian J."/>
            <person name="Zhou Y."/>
            <person name="Sheng Y."/>
            <person name="Liu T."/>
            <person name="Pan Y."/>
            <person name="Xia L."/>
            <person name="Li J."/>
            <person name="Zhao F."/>
            <person name="Cao W."/>
        </authorList>
    </citation>
    <scope>NUCLEOTIDE SEQUENCE</scope>
    <source>
        <strain evidence="1">Hyas-2018</strain>
    </source>
</reference>
<sequence>MSACAVDDGRRSLNSRRDCRRWMNLIVPDADAMCRSDEDDPWLVGERELDRLRNADLRASLRDVSTLSAELFLSFPKAGFARCRGTPPPAALCRLVSASVVRYLTARAVLSTTTTVSSAPHALSLDRVACSSPDR</sequence>
<proteinExistence type="predicted"/>